<protein>
    <submittedName>
        <fullName evidence="3">Uncharacterized protein</fullName>
    </submittedName>
</protein>
<evidence type="ECO:0000256" key="1">
    <source>
        <dbReference type="SAM" id="MobiDB-lite"/>
    </source>
</evidence>
<dbReference type="RefSeq" id="WP_340468627.1">
    <property type="nucleotide sequence ID" value="NZ_JBANBB010000001.1"/>
</dbReference>
<feature type="compositionally biased region" description="Acidic residues" evidence="1">
    <location>
        <begin position="354"/>
        <end position="364"/>
    </location>
</feature>
<feature type="compositionally biased region" description="Low complexity" evidence="1">
    <location>
        <begin position="397"/>
        <end position="407"/>
    </location>
</feature>
<gene>
    <name evidence="3" type="ORF">V8P97_01170</name>
</gene>
<organism evidence="3 4">
    <name type="scientific">Bifidobacterium favimelis</name>
    <dbReference type="NCBI Taxonomy" id="3122979"/>
    <lineage>
        <taxon>Bacteria</taxon>
        <taxon>Bacillati</taxon>
        <taxon>Actinomycetota</taxon>
        <taxon>Actinomycetes</taxon>
        <taxon>Bifidobacteriales</taxon>
        <taxon>Bifidobacteriaceae</taxon>
        <taxon>Bifidobacterium</taxon>
    </lineage>
</organism>
<reference evidence="3 4" key="1">
    <citation type="submission" date="2024-02" db="EMBL/GenBank/DDBJ databases">
        <title>Bifidobacterium honeyensis sp. nov., isolated from the comb honey.</title>
        <authorList>
            <person name="Liu W."/>
            <person name="Li Y."/>
        </authorList>
    </citation>
    <scope>NUCLEOTIDE SEQUENCE [LARGE SCALE GENOMIC DNA]</scope>
    <source>
        <strain evidence="3 4">IMAU50988</strain>
    </source>
</reference>
<evidence type="ECO:0000256" key="2">
    <source>
        <dbReference type="SAM" id="Phobius"/>
    </source>
</evidence>
<feature type="compositionally biased region" description="Basic residues" evidence="1">
    <location>
        <begin position="282"/>
        <end position="293"/>
    </location>
</feature>
<evidence type="ECO:0000313" key="4">
    <source>
        <dbReference type="Proteomes" id="UP001373159"/>
    </source>
</evidence>
<feature type="transmembrane region" description="Helical" evidence="2">
    <location>
        <begin position="22"/>
        <end position="45"/>
    </location>
</feature>
<keyword evidence="2" id="KW-0472">Membrane</keyword>
<feature type="region of interest" description="Disordered" evidence="1">
    <location>
        <begin position="282"/>
        <end position="425"/>
    </location>
</feature>
<keyword evidence="2" id="KW-0812">Transmembrane</keyword>
<comment type="caution">
    <text evidence="3">The sequence shown here is derived from an EMBL/GenBank/DDBJ whole genome shotgun (WGS) entry which is preliminary data.</text>
</comment>
<dbReference type="Proteomes" id="UP001373159">
    <property type="component" value="Unassembled WGS sequence"/>
</dbReference>
<evidence type="ECO:0000313" key="3">
    <source>
        <dbReference type="EMBL" id="MEK0306090.1"/>
    </source>
</evidence>
<feature type="compositionally biased region" description="Basic and acidic residues" evidence="1">
    <location>
        <begin position="414"/>
        <end position="425"/>
    </location>
</feature>
<feature type="transmembrane region" description="Helical" evidence="2">
    <location>
        <begin position="224"/>
        <end position="244"/>
    </location>
</feature>
<dbReference type="EMBL" id="JBANBB010000001">
    <property type="protein sequence ID" value="MEK0306090.1"/>
    <property type="molecule type" value="Genomic_DNA"/>
</dbReference>
<name>A0ABU8ZLG8_9BIFI</name>
<keyword evidence="2" id="KW-1133">Transmembrane helix</keyword>
<accession>A0ABU8ZLG8</accession>
<keyword evidence="4" id="KW-1185">Reference proteome</keyword>
<proteinExistence type="predicted"/>
<sequence>MSTLEDGNEDRARYRKPSRHSAIMRGIVTPIFGLLAVAAVVLGAMNATVWKPSASVTATGGTGTGYVVSDPGVLALVDDQVNVKATLAPSDKVKEATVCMALATSKDAAGWLAGRQVARIKGLADWHTLDISRQKAAGSAGSVRGVPFADSDMWQKVTCGQDKATISLEGRQTDDVLVVQAQPAQEDSTGQADQDSKDDAVEAADLRMEMHWRRNKLPDFSAPFYFAGGLLAVLAVLSASVFAIDPAKRRKRVIDRPAGAEKEEVTVAQALGTLLTPNIKVRRGFRRSRRQRHALQSGEGHDDETAVRPGQTADASGEGPSIVDIGSRNLVADQEAGQDRAKAPTQSLPGEEVSGGEDPEDDQENMTVEISKSEMDSYLARFLDEDAPEGDEGSGGADPAPDPGAQEDGPDKDDDIRPEGKGDLR</sequence>